<dbReference type="GO" id="GO:0016020">
    <property type="term" value="C:membrane"/>
    <property type="evidence" value="ECO:0007669"/>
    <property type="project" value="UniProtKB-SubCell"/>
</dbReference>
<dbReference type="GO" id="GO:0047134">
    <property type="term" value="F:protein-disulfide reductase [NAD(P)H] activity"/>
    <property type="evidence" value="ECO:0007669"/>
    <property type="project" value="UniProtKB-EC"/>
</dbReference>
<comment type="subcellular location">
    <subcellularLocation>
        <location evidence="1">Membrane</location>
        <topology evidence="1">Multi-pass membrane protein</topology>
    </subcellularLocation>
</comment>
<dbReference type="OrthoDB" id="9809733at2"/>
<dbReference type="EMBL" id="LZZM01000152">
    <property type="protein sequence ID" value="OOM77369.1"/>
    <property type="molecule type" value="Genomic_DNA"/>
</dbReference>
<evidence type="ECO:0000256" key="1">
    <source>
        <dbReference type="ARBA" id="ARBA00004141"/>
    </source>
</evidence>
<accession>A0A1S8TIE1</accession>
<keyword evidence="9" id="KW-1185">Reference proteome</keyword>
<feature type="transmembrane region" description="Helical" evidence="6">
    <location>
        <begin position="78"/>
        <end position="98"/>
    </location>
</feature>
<proteinExistence type="inferred from homology"/>
<dbReference type="AlphaFoldDB" id="A0A1S8TIE1"/>
<dbReference type="InterPro" id="IPR003834">
    <property type="entry name" value="Cyt_c_assmbl_TM_dom"/>
</dbReference>
<protein>
    <submittedName>
        <fullName evidence="8">Thiol:disulfide interchange protein DsbD</fullName>
        <ecNumber evidence="8">1.8.1.8</ecNumber>
    </submittedName>
</protein>
<dbReference type="Pfam" id="PF02683">
    <property type="entry name" value="DsbD_TM"/>
    <property type="match status" value="1"/>
</dbReference>
<feature type="transmembrane region" description="Helical" evidence="6">
    <location>
        <begin position="119"/>
        <end position="147"/>
    </location>
</feature>
<feature type="transmembrane region" description="Helical" evidence="6">
    <location>
        <begin position="48"/>
        <end position="72"/>
    </location>
</feature>
<dbReference type="STRING" id="29367.CLPUN_22680"/>
<feature type="domain" description="Cytochrome C biogenesis protein transmembrane" evidence="7">
    <location>
        <begin position="4"/>
        <end position="183"/>
    </location>
</feature>
<feature type="transmembrane region" description="Helical" evidence="6">
    <location>
        <begin position="195"/>
        <end position="216"/>
    </location>
</feature>
<feature type="transmembrane region" description="Helical" evidence="6">
    <location>
        <begin position="6"/>
        <end position="27"/>
    </location>
</feature>
<evidence type="ECO:0000256" key="3">
    <source>
        <dbReference type="ARBA" id="ARBA00022692"/>
    </source>
</evidence>
<dbReference type="PANTHER" id="PTHR31272:SF4">
    <property type="entry name" value="CYTOCHROME C-TYPE BIOGENESIS PROTEIN HI_1454-RELATED"/>
    <property type="match status" value="1"/>
</dbReference>
<dbReference type="RefSeq" id="WP_077847403.1">
    <property type="nucleotide sequence ID" value="NZ_LZZM01000152.1"/>
</dbReference>
<keyword evidence="5 6" id="KW-0472">Membrane</keyword>
<gene>
    <name evidence="8" type="primary">dsbD</name>
    <name evidence="8" type="ORF">CLPUN_22680</name>
</gene>
<dbReference type="InterPro" id="IPR051790">
    <property type="entry name" value="Cytochrome_c-biogenesis_DsbD"/>
</dbReference>
<comment type="similarity">
    <text evidence="2">Belongs to the DsbD family.</text>
</comment>
<dbReference type="PANTHER" id="PTHR31272">
    <property type="entry name" value="CYTOCHROME C-TYPE BIOGENESIS PROTEIN HI_1454-RELATED"/>
    <property type="match status" value="1"/>
</dbReference>
<dbReference type="GO" id="GO:0017004">
    <property type="term" value="P:cytochrome complex assembly"/>
    <property type="evidence" value="ECO:0007669"/>
    <property type="project" value="InterPro"/>
</dbReference>
<sequence>MQYLLLFLEGIITFISPCILPLLPLYISYFMGGNGDNEKFKYRTLINSLGFVLGFTIIFTLLGTLAGTFGSFIKEQSFIINIFSGLIVILFGINYVGIFKISLFEKSLKLKTEIKTFKFFSSIVFGMIFGIGWTPCVGTFLGTALMIAVNSQETVKGTIMLLIYSLGLGIPFIVCAILIEQLKETLNFIKKNYKIINIISGIILVIIGSLIMTGHLNKFLSILTF</sequence>
<organism evidence="8 9">
    <name type="scientific">Clostridium puniceum</name>
    <dbReference type="NCBI Taxonomy" id="29367"/>
    <lineage>
        <taxon>Bacteria</taxon>
        <taxon>Bacillati</taxon>
        <taxon>Bacillota</taxon>
        <taxon>Clostridia</taxon>
        <taxon>Eubacteriales</taxon>
        <taxon>Clostridiaceae</taxon>
        <taxon>Clostridium</taxon>
    </lineage>
</organism>
<keyword evidence="3 6" id="KW-0812">Transmembrane</keyword>
<dbReference type="EC" id="1.8.1.8" evidence="8"/>
<evidence type="ECO:0000313" key="8">
    <source>
        <dbReference type="EMBL" id="OOM77369.1"/>
    </source>
</evidence>
<name>A0A1S8TIE1_9CLOT</name>
<keyword evidence="4 6" id="KW-1133">Transmembrane helix</keyword>
<dbReference type="Proteomes" id="UP000190890">
    <property type="component" value="Unassembled WGS sequence"/>
</dbReference>
<evidence type="ECO:0000256" key="4">
    <source>
        <dbReference type="ARBA" id="ARBA00022989"/>
    </source>
</evidence>
<feature type="transmembrane region" description="Helical" evidence="6">
    <location>
        <begin position="159"/>
        <end position="179"/>
    </location>
</feature>
<evidence type="ECO:0000256" key="5">
    <source>
        <dbReference type="ARBA" id="ARBA00023136"/>
    </source>
</evidence>
<reference evidence="8 9" key="1">
    <citation type="submission" date="2016-05" db="EMBL/GenBank/DDBJ databases">
        <title>Microbial solvent formation.</title>
        <authorList>
            <person name="Poehlein A."/>
            <person name="Montoya Solano J.D."/>
            <person name="Flitsch S."/>
            <person name="Krabben P."/>
            <person name="Duerre P."/>
            <person name="Daniel R."/>
        </authorList>
    </citation>
    <scope>NUCLEOTIDE SEQUENCE [LARGE SCALE GENOMIC DNA]</scope>
    <source>
        <strain evidence="8 9">DSM 2619</strain>
    </source>
</reference>
<evidence type="ECO:0000256" key="6">
    <source>
        <dbReference type="SAM" id="Phobius"/>
    </source>
</evidence>
<comment type="caution">
    <text evidence="8">The sequence shown here is derived from an EMBL/GenBank/DDBJ whole genome shotgun (WGS) entry which is preliminary data.</text>
</comment>
<keyword evidence="8" id="KW-0560">Oxidoreductase</keyword>
<evidence type="ECO:0000313" key="9">
    <source>
        <dbReference type="Proteomes" id="UP000190890"/>
    </source>
</evidence>
<evidence type="ECO:0000256" key="2">
    <source>
        <dbReference type="ARBA" id="ARBA00006143"/>
    </source>
</evidence>
<evidence type="ECO:0000259" key="7">
    <source>
        <dbReference type="Pfam" id="PF02683"/>
    </source>
</evidence>